<dbReference type="EMBL" id="OU015567">
    <property type="protein sequence ID" value="CAG5111269.1"/>
    <property type="molecule type" value="Genomic_DNA"/>
</dbReference>
<keyword evidence="2" id="KW-1185">Reference proteome</keyword>
<name>A0ABN7T423_OIKDI</name>
<gene>
    <name evidence="1" type="ORF">OKIOD_LOCUS14358</name>
</gene>
<sequence length="139" mass="15559">MKVFGLFAAALANTERLEKLKGHGDNLIALANNNTDLNDFTKNRISNLALKLLDQAEGASMNCNATVEDSRLFDEENRGFSADDLCQLTNDLAGALRSYARRFTCEESLPKKLFVDKYINRTKKFTKIVERKAFCGLGM</sequence>
<reference evidence="1 2" key="1">
    <citation type="submission" date="2021-04" db="EMBL/GenBank/DDBJ databases">
        <authorList>
            <person name="Bliznina A."/>
        </authorList>
    </citation>
    <scope>NUCLEOTIDE SEQUENCE [LARGE SCALE GENOMIC DNA]</scope>
</reference>
<evidence type="ECO:0000313" key="1">
    <source>
        <dbReference type="EMBL" id="CAG5111269.1"/>
    </source>
</evidence>
<proteinExistence type="predicted"/>
<organism evidence="1 2">
    <name type="scientific">Oikopleura dioica</name>
    <name type="common">Tunicate</name>
    <dbReference type="NCBI Taxonomy" id="34765"/>
    <lineage>
        <taxon>Eukaryota</taxon>
        <taxon>Metazoa</taxon>
        <taxon>Chordata</taxon>
        <taxon>Tunicata</taxon>
        <taxon>Appendicularia</taxon>
        <taxon>Copelata</taxon>
        <taxon>Oikopleuridae</taxon>
        <taxon>Oikopleura</taxon>
    </lineage>
</organism>
<dbReference type="Proteomes" id="UP001158576">
    <property type="component" value="Chromosome 2"/>
</dbReference>
<evidence type="ECO:0000313" key="2">
    <source>
        <dbReference type="Proteomes" id="UP001158576"/>
    </source>
</evidence>
<protein>
    <submittedName>
        <fullName evidence="1">Oidioi.mRNA.OKI2018_I69.chr2.g5593.t1.cds</fullName>
    </submittedName>
</protein>
<accession>A0ABN7T423</accession>